<feature type="compositionally biased region" description="Polar residues" evidence="1">
    <location>
        <begin position="328"/>
        <end position="341"/>
    </location>
</feature>
<dbReference type="EMBL" id="LWBO01000077">
    <property type="protein sequence ID" value="OQP40274.1"/>
    <property type="molecule type" value="Genomic_DNA"/>
</dbReference>
<comment type="caution">
    <text evidence="3">The sequence shown here is derived from an EMBL/GenBank/DDBJ whole genome shotgun (WGS) entry which is preliminary data.</text>
</comment>
<keyword evidence="2" id="KW-0472">Membrane</keyword>
<keyword evidence="2" id="KW-0812">Transmembrane</keyword>
<reference evidence="3 4" key="1">
    <citation type="submission" date="2016-04" db="EMBL/GenBank/DDBJ databases">
        <authorList>
            <person name="Chen L."/>
            <person name="Zhuang W."/>
            <person name="Wang G."/>
        </authorList>
    </citation>
    <scope>NUCLEOTIDE SEQUENCE [LARGE SCALE GENOMIC DNA]</scope>
    <source>
        <strain evidence="4">GR20</strain>
    </source>
</reference>
<name>A0ABX3NN36_9BACT</name>
<evidence type="ECO:0000313" key="4">
    <source>
        <dbReference type="Proteomes" id="UP000192277"/>
    </source>
</evidence>
<keyword evidence="4" id="KW-1185">Reference proteome</keyword>
<feature type="region of interest" description="Disordered" evidence="1">
    <location>
        <begin position="156"/>
        <end position="184"/>
    </location>
</feature>
<feature type="transmembrane region" description="Helical" evidence="2">
    <location>
        <begin position="62"/>
        <end position="83"/>
    </location>
</feature>
<organism evidence="3 4">
    <name type="scientific">Niastella koreensis</name>
    <dbReference type="NCBI Taxonomy" id="354356"/>
    <lineage>
        <taxon>Bacteria</taxon>
        <taxon>Pseudomonadati</taxon>
        <taxon>Bacteroidota</taxon>
        <taxon>Chitinophagia</taxon>
        <taxon>Chitinophagales</taxon>
        <taxon>Chitinophagaceae</taxon>
        <taxon>Niastella</taxon>
    </lineage>
</organism>
<evidence type="ECO:0000313" key="3">
    <source>
        <dbReference type="EMBL" id="OQP40274.1"/>
    </source>
</evidence>
<keyword evidence="2" id="KW-1133">Transmembrane helix</keyword>
<feature type="region of interest" description="Disordered" evidence="1">
    <location>
        <begin position="317"/>
        <end position="341"/>
    </location>
</feature>
<accession>A0ABX3NN36</accession>
<proteinExistence type="predicted"/>
<gene>
    <name evidence="3" type="ORF">A4D02_15245</name>
</gene>
<dbReference type="Proteomes" id="UP000192277">
    <property type="component" value="Unassembled WGS sequence"/>
</dbReference>
<sequence>MSNLVKSSSSIFTLETNDEKKMRMVITAIAIIAFLGIGLFFLPKITQIIHNWIDFGIALVELFVIAVVIGTLFVMRNVLYNLWKGMVRKMTRWLIKTNLPDMLEVVVANRREVLAKFNSSIHKMMNAISLHERKMVDRKKSMQDNLDYATQFKKQADNDKADTHAREKAEDQAKHFGREAAEDRKLLESMQADKEKMLKSYNFFDRLYNNLQNSTESVANTIGRLRDQLETSDTWREAAQSASSLLGVSEFETITLEETRNRIAENEAEVMMMIHDHETLLMKMEAENGIMDDAGQKLLEQYSNKVDVFAFMDNKDTSRPSGGGDSGLDTSWLSANQDLLK</sequence>
<evidence type="ECO:0000256" key="2">
    <source>
        <dbReference type="SAM" id="Phobius"/>
    </source>
</evidence>
<dbReference type="RefSeq" id="WP_014217836.1">
    <property type="nucleotide sequence ID" value="NZ_LWBO01000077.1"/>
</dbReference>
<protein>
    <submittedName>
        <fullName evidence="3">Uncharacterized protein</fullName>
    </submittedName>
</protein>
<evidence type="ECO:0000256" key="1">
    <source>
        <dbReference type="SAM" id="MobiDB-lite"/>
    </source>
</evidence>
<feature type="transmembrane region" description="Helical" evidence="2">
    <location>
        <begin position="24"/>
        <end position="42"/>
    </location>
</feature>